<name>A0A0M3RS33_9MICO</name>
<evidence type="ECO:0000313" key="2">
    <source>
        <dbReference type="Proteomes" id="UP000503164"/>
    </source>
</evidence>
<dbReference type="EMBL" id="CP048050">
    <property type="protein sequence ID" value="QIS46494.1"/>
    <property type="molecule type" value="Genomic_DNA"/>
</dbReference>
<keyword evidence="1" id="KW-0614">Plasmid</keyword>
<dbReference type="Proteomes" id="UP000503164">
    <property type="component" value="Plasmid pCM2_1101"/>
</dbReference>
<dbReference type="RefSeq" id="WP_053775894.1">
    <property type="nucleotide sequence ID" value="NZ_CP012575.1"/>
</dbReference>
<dbReference type="AlphaFoldDB" id="A0A0M3RS33"/>
<accession>A0A0M3RS33</accession>
<geneLocation type="plasmid" evidence="1 2">
    <name>pCM2_1101</name>
</geneLocation>
<dbReference type="KEGG" id="ccap:AES38_14855"/>
<keyword evidence="2" id="KW-1185">Reference proteome</keyword>
<proteinExistence type="predicted"/>
<organism evidence="1 2">
    <name type="scientific">Clavibacter capsici</name>
    <dbReference type="NCBI Taxonomy" id="1874630"/>
    <lineage>
        <taxon>Bacteria</taxon>
        <taxon>Bacillati</taxon>
        <taxon>Actinomycetota</taxon>
        <taxon>Actinomycetes</taxon>
        <taxon>Micrococcales</taxon>
        <taxon>Microbacteriaceae</taxon>
        <taxon>Clavibacter</taxon>
    </lineage>
</organism>
<gene>
    <name evidence="1" type="ORF">GW570_15030</name>
</gene>
<reference evidence="1 2" key="1">
    <citation type="journal article" date="2020" name="Mol. Plant Pathol.">
        <title>Plasmid composition and the chpG gene determine the virulence level of Clavibacter capsici natural isolates in pepper.</title>
        <authorList>
            <person name="Hwang I.S."/>
            <person name="Lee H.M."/>
            <person name="Oh E.J."/>
            <person name="Lee S."/>
            <person name="Heu S."/>
            <person name="Oh C.S."/>
        </authorList>
    </citation>
    <scope>NUCLEOTIDE SEQUENCE [LARGE SCALE GENOMIC DNA]</scope>
    <source>
        <strain evidence="1 2">1101</strain>
    </source>
</reference>
<protein>
    <submittedName>
        <fullName evidence="1">Uncharacterized protein</fullName>
    </submittedName>
</protein>
<evidence type="ECO:0000313" key="1">
    <source>
        <dbReference type="EMBL" id="QIS46494.1"/>
    </source>
</evidence>
<sequence>MHGTIVDGPMLADTDGGELAATFTYADTAGCALVPLPQACCEVVCRGSLAVSVLLDLRAGADVRIDGELRLHRPPRTGEDEDLVLATVVARSVSSQMLRVARLGSDTPPK</sequence>